<dbReference type="EMBL" id="BSUN01000001">
    <property type="protein sequence ID" value="GMA35928.1"/>
    <property type="molecule type" value="Genomic_DNA"/>
</dbReference>
<dbReference type="Proteomes" id="UP001157125">
    <property type="component" value="Unassembled WGS sequence"/>
</dbReference>
<keyword evidence="2" id="KW-1185">Reference proteome</keyword>
<evidence type="ECO:0000313" key="1">
    <source>
        <dbReference type="EMBL" id="GMA35928.1"/>
    </source>
</evidence>
<gene>
    <name evidence="1" type="ORF">GCM10025876_21320</name>
</gene>
<sequence>MAYWPAAWASPPWPSVPVARGTSAPSASLRVGTAAHADLIRVGAGRTLGGLHGLAQERVAVHALERELAEDALAVRVHADNLARGDLAEEDLLRQRVLDLALECAAQRSRTEHGVVTLLGEQASWPHPTGSIAMSLSRMRSSRRATMRSTIWMISSWVSLREHHHVVDAVEELRLEVLLEPCR</sequence>
<evidence type="ECO:0000313" key="2">
    <source>
        <dbReference type="Proteomes" id="UP001157125"/>
    </source>
</evidence>
<name>A0ABQ6IGR6_9MICO</name>
<proteinExistence type="predicted"/>
<accession>A0ABQ6IGR6</accession>
<protein>
    <submittedName>
        <fullName evidence="1">Uncharacterized protein</fullName>
    </submittedName>
</protein>
<comment type="caution">
    <text evidence="1">The sequence shown here is derived from an EMBL/GenBank/DDBJ whole genome shotgun (WGS) entry which is preliminary data.</text>
</comment>
<organism evidence="1 2">
    <name type="scientific">Demequina litorisediminis</name>
    <dbReference type="NCBI Taxonomy" id="1849022"/>
    <lineage>
        <taxon>Bacteria</taxon>
        <taxon>Bacillati</taxon>
        <taxon>Actinomycetota</taxon>
        <taxon>Actinomycetes</taxon>
        <taxon>Micrococcales</taxon>
        <taxon>Demequinaceae</taxon>
        <taxon>Demequina</taxon>
    </lineage>
</organism>
<reference evidence="2" key="1">
    <citation type="journal article" date="2019" name="Int. J. Syst. Evol. Microbiol.">
        <title>The Global Catalogue of Microorganisms (GCM) 10K type strain sequencing project: providing services to taxonomists for standard genome sequencing and annotation.</title>
        <authorList>
            <consortium name="The Broad Institute Genomics Platform"/>
            <consortium name="The Broad Institute Genome Sequencing Center for Infectious Disease"/>
            <person name="Wu L."/>
            <person name="Ma J."/>
        </authorList>
    </citation>
    <scope>NUCLEOTIDE SEQUENCE [LARGE SCALE GENOMIC DNA]</scope>
    <source>
        <strain evidence="2">NBRC 112299</strain>
    </source>
</reference>